<dbReference type="PANTHER" id="PTHR35201:SF4">
    <property type="entry name" value="BETA-PINACENE SYNTHASE-RELATED"/>
    <property type="match status" value="1"/>
</dbReference>
<dbReference type="SFLD" id="SFLDS00005">
    <property type="entry name" value="Isoprenoid_Synthase_Type_I"/>
    <property type="match status" value="1"/>
</dbReference>
<keyword evidence="4" id="KW-0456">Lyase</keyword>
<reference evidence="6" key="1">
    <citation type="submission" date="2022-07" db="EMBL/GenBank/DDBJ databases">
        <title>Fungi with potential for degradation of polypropylene.</title>
        <authorList>
            <person name="Gostincar C."/>
        </authorList>
    </citation>
    <scope>NUCLEOTIDE SEQUENCE</scope>
    <source>
        <strain evidence="6">EXF-13287</strain>
    </source>
</reference>
<evidence type="ECO:0000313" key="6">
    <source>
        <dbReference type="EMBL" id="KAJ9161699.1"/>
    </source>
</evidence>
<dbReference type="InterPro" id="IPR008949">
    <property type="entry name" value="Isoprenoid_synthase_dom_sf"/>
</dbReference>
<keyword evidence="4" id="KW-0479">Metal-binding</keyword>
<dbReference type="InterPro" id="IPR034686">
    <property type="entry name" value="Terpene_cyclase-like_2"/>
</dbReference>
<comment type="caution">
    <text evidence="6">The sequence shown here is derived from an EMBL/GenBank/DDBJ whole genome shotgun (WGS) entry which is preliminary data.</text>
</comment>
<dbReference type="PANTHER" id="PTHR35201">
    <property type="entry name" value="TERPENE SYNTHASE"/>
    <property type="match status" value="1"/>
</dbReference>
<evidence type="ECO:0000256" key="2">
    <source>
        <dbReference type="ARBA" id="ARBA00006333"/>
    </source>
</evidence>
<comment type="cofactor">
    <cofactor evidence="1 4">
        <name>Mg(2+)</name>
        <dbReference type="ChEBI" id="CHEBI:18420"/>
    </cofactor>
</comment>
<dbReference type="Pfam" id="PF19086">
    <property type="entry name" value="Terpene_syn_C_2"/>
    <property type="match status" value="1"/>
</dbReference>
<dbReference type="EMBL" id="JANBVN010000019">
    <property type="protein sequence ID" value="KAJ9161699.1"/>
    <property type="molecule type" value="Genomic_DNA"/>
</dbReference>
<dbReference type="SUPFAM" id="SSF48576">
    <property type="entry name" value="Terpenoid synthases"/>
    <property type="match status" value="1"/>
</dbReference>
<keyword evidence="3 4" id="KW-0460">Magnesium</keyword>
<proteinExistence type="inferred from homology"/>
<evidence type="ECO:0000256" key="5">
    <source>
        <dbReference type="SAM" id="MobiDB-lite"/>
    </source>
</evidence>
<dbReference type="EC" id="4.2.3.-" evidence="4"/>
<feature type="compositionally biased region" description="Polar residues" evidence="5">
    <location>
        <begin position="1"/>
        <end position="10"/>
    </location>
</feature>
<protein>
    <recommendedName>
        <fullName evidence="4">Terpene synthase</fullName>
        <ecNumber evidence="4">4.2.3.-</ecNumber>
    </recommendedName>
</protein>
<evidence type="ECO:0000256" key="3">
    <source>
        <dbReference type="ARBA" id="ARBA00022842"/>
    </source>
</evidence>
<dbReference type="Proteomes" id="UP001174691">
    <property type="component" value="Unassembled WGS sequence"/>
</dbReference>
<accession>A0AA38RXA6</accession>
<sequence length="396" mass="46429">MEVTQVNSAFPPSPPAEQDTHCVYDDKRIPRTFELPLELPSTPVDPNEALVEELKGRVMRIPNMLNYMENWPVRELNQYYHRMQTLFNEALDRVIPDPRRRQKFKDCDFAHFCALWWPHGEWEDFYSASFFALWIFVWDDTIDANDQELSEDFQKACRFRSRTLDYCRYYLGLSKKGEREPEFPSLACGLFKEFAGRIVEKFQKHRVQRIYDEIVRYIRECENEQAERLAGRIPNLDEYIDNRMGTAAVLILCGINELFIEQALPDWMMDSPEMDVIWRETSLAIIIINDVLSLKKEMATGCLLSLAPVLYRQGIEWDDIVPELMEELMYVCRRFDEAAATLEAAGADDPRLLKDVRTYLDTCRTNSTGTYIYTIESKRYKIAPLVQEDLSVTIVL</sequence>
<dbReference type="Gene3D" id="1.10.600.10">
    <property type="entry name" value="Farnesyl Diphosphate Synthase"/>
    <property type="match status" value="1"/>
</dbReference>
<dbReference type="GO" id="GO:0008299">
    <property type="term" value="P:isoprenoid biosynthetic process"/>
    <property type="evidence" value="ECO:0007669"/>
    <property type="project" value="UniProtKB-ARBA"/>
</dbReference>
<evidence type="ECO:0000313" key="7">
    <source>
        <dbReference type="Proteomes" id="UP001174691"/>
    </source>
</evidence>
<dbReference type="AlphaFoldDB" id="A0AA38RXA6"/>
<name>A0AA38RXA6_9PEZI</name>
<comment type="similarity">
    <text evidence="2 4">Belongs to the terpene synthase family.</text>
</comment>
<gene>
    <name evidence="6" type="ORF">NKR19_g2016</name>
</gene>
<keyword evidence="7" id="KW-1185">Reference proteome</keyword>
<organism evidence="6 7">
    <name type="scientific">Coniochaeta hoffmannii</name>
    <dbReference type="NCBI Taxonomy" id="91930"/>
    <lineage>
        <taxon>Eukaryota</taxon>
        <taxon>Fungi</taxon>
        <taxon>Dikarya</taxon>
        <taxon>Ascomycota</taxon>
        <taxon>Pezizomycotina</taxon>
        <taxon>Sordariomycetes</taxon>
        <taxon>Sordariomycetidae</taxon>
        <taxon>Coniochaetales</taxon>
        <taxon>Coniochaetaceae</taxon>
        <taxon>Coniochaeta</taxon>
    </lineage>
</organism>
<evidence type="ECO:0000256" key="4">
    <source>
        <dbReference type="RuleBase" id="RU366034"/>
    </source>
</evidence>
<feature type="region of interest" description="Disordered" evidence="5">
    <location>
        <begin position="1"/>
        <end position="21"/>
    </location>
</feature>
<dbReference type="GO" id="GO:0046872">
    <property type="term" value="F:metal ion binding"/>
    <property type="evidence" value="ECO:0007669"/>
    <property type="project" value="UniProtKB-KW"/>
</dbReference>
<dbReference type="GO" id="GO:0010333">
    <property type="term" value="F:terpene synthase activity"/>
    <property type="evidence" value="ECO:0007669"/>
    <property type="project" value="InterPro"/>
</dbReference>
<evidence type="ECO:0000256" key="1">
    <source>
        <dbReference type="ARBA" id="ARBA00001946"/>
    </source>
</evidence>
<dbReference type="SFLD" id="SFLDG01020">
    <property type="entry name" value="Terpene_Cyclase_Like_2"/>
    <property type="match status" value="1"/>
</dbReference>